<dbReference type="EMBL" id="BFEA01000102">
    <property type="protein sequence ID" value="GBG68562.1"/>
    <property type="molecule type" value="Genomic_DNA"/>
</dbReference>
<feature type="region of interest" description="Disordered" evidence="1">
    <location>
        <begin position="98"/>
        <end position="250"/>
    </location>
</feature>
<name>A0A388KES2_CHABU</name>
<proteinExistence type="predicted"/>
<evidence type="ECO:0000256" key="1">
    <source>
        <dbReference type="SAM" id="MobiDB-lite"/>
    </source>
</evidence>
<gene>
    <name evidence="2" type="ORF">CBR_g3107</name>
</gene>
<feature type="compositionally biased region" description="Basic and acidic residues" evidence="1">
    <location>
        <begin position="127"/>
        <end position="138"/>
    </location>
</feature>
<evidence type="ECO:0000313" key="2">
    <source>
        <dbReference type="EMBL" id="GBG68562.1"/>
    </source>
</evidence>
<accession>A0A388KES2</accession>
<feature type="compositionally biased region" description="Basic and acidic residues" evidence="1">
    <location>
        <begin position="169"/>
        <end position="194"/>
    </location>
</feature>
<reference evidence="2 3" key="1">
    <citation type="journal article" date="2018" name="Cell">
        <title>The Chara Genome: Secondary Complexity and Implications for Plant Terrestrialization.</title>
        <authorList>
            <person name="Nishiyama T."/>
            <person name="Sakayama H."/>
            <person name="Vries J.D."/>
            <person name="Buschmann H."/>
            <person name="Saint-Marcoux D."/>
            <person name="Ullrich K.K."/>
            <person name="Haas F.B."/>
            <person name="Vanderstraeten L."/>
            <person name="Becker D."/>
            <person name="Lang D."/>
            <person name="Vosolsobe S."/>
            <person name="Rombauts S."/>
            <person name="Wilhelmsson P.K.I."/>
            <person name="Janitza P."/>
            <person name="Kern R."/>
            <person name="Heyl A."/>
            <person name="Rumpler F."/>
            <person name="Villalobos L.I.A.C."/>
            <person name="Clay J.M."/>
            <person name="Skokan R."/>
            <person name="Toyoda A."/>
            <person name="Suzuki Y."/>
            <person name="Kagoshima H."/>
            <person name="Schijlen E."/>
            <person name="Tajeshwar N."/>
            <person name="Catarino B."/>
            <person name="Hetherington A.J."/>
            <person name="Saltykova A."/>
            <person name="Bonnot C."/>
            <person name="Breuninger H."/>
            <person name="Symeonidi A."/>
            <person name="Radhakrishnan G.V."/>
            <person name="Van Nieuwerburgh F."/>
            <person name="Deforce D."/>
            <person name="Chang C."/>
            <person name="Karol K.G."/>
            <person name="Hedrich R."/>
            <person name="Ulvskov P."/>
            <person name="Glockner G."/>
            <person name="Delwiche C.F."/>
            <person name="Petrasek J."/>
            <person name="Van de Peer Y."/>
            <person name="Friml J."/>
            <person name="Beilby M."/>
            <person name="Dolan L."/>
            <person name="Kohara Y."/>
            <person name="Sugano S."/>
            <person name="Fujiyama A."/>
            <person name="Delaux P.-M."/>
            <person name="Quint M."/>
            <person name="TheiBen G."/>
            <person name="Hagemann M."/>
            <person name="Harholt J."/>
            <person name="Dunand C."/>
            <person name="Zachgo S."/>
            <person name="Langdale J."/>
            <person name="Maumus F."/>
            <person name="Straeten D.V.D."/>
            <person name="Gould S.B."/>
            <person name="Rensing S.A."/>
        </authorList>
    </citation>
    <scope>NUCLEOTIDE SEQUENCE [LARGE SCALE GENOMIC DNA]</scope>
    <source>
        <strain evidence="2 3">S276</strain>
    </source>
</reference>
<keyword evidence="3" id="KW-1185">Reference proteome</keyword>
<sequence length="250" mass="27209">MPEGLSKLVFNNANTQLIRGHTRGAKEEVHIPWEDDRPVEAEVEEWYNMWVALAVSNGDDSADMPDDMEVGEEDGGEPLMRTWQRNDKWDDKECEAEDIALVGFPKKENVEKESTTGRRGGGGSANEGERHERSRAETQEGPTIECRAGRKESQESGNESCKGSCCSRSSEKFDCQKKEEKDTQNVIDDDKSGDDAAAAVNVDAAATDNEAKAAPSLASSSLSSENEDVSGSGAESMKHDEQDMDDAGEG</sequence>
<protein>
    <submittedName>
        <fullName evidence="2">Uncharacterized protein</fullName>
    </submittedName>
</protein>
<feature type="compositionally biased region" description="Basic and acidic residues" evidence="1">
    <location>
        <begin position="105"/>
        <end position="116"/>
    </location>
</feature>
<feature type="compositionally biased region" description="Low complexity" evidence="1">
    <location>
        <begin position="195"/>
        <end position="224"/>
    </location>
</feature>
<dbReference type="Proteomes" id="UP000265515">
    <property type="component" value="Unassembled WGS sequence"/>
</dbReference>
<organism evidence="2 3">
    <name type="scientific">Chara braunii</name>
    <name type="common">Braun's stonewort</name>
    <dbReference type="NCBI Taxonomy" id="69332"/>
    <lineage>
        <taxon>Eukaryota</taxon>
        <taxon>Viridiplantae</taxon>
        <taxon>Streptophyta</taxon>
        <taxon>Charophyceae</taxon>
        <taxon>Charales</taxon>
        <taxon>Characeae</taxon>
        <taxon>Chara</taxon>
    </lineage>
</organism>
<evidence type="ECO:0000313" key="3">
    <source>
        <dbReference type="Proteomes" id="UP000265515"/>
    </source>
</evidence>
<dbReference type="AlphaFoldDB" id="A0A388KES2"/>
<dbReference type="Gramene" id="GBG68562">
    <property type="protein sequence ID" value="GBG68562"/>
    <property type="gene ID" value="CBR_g3107"/>
</dbReference>
<comment type="caution">
    <text evidence="2">The sequence shown here is derived from an EMBL/GenBank/DDBJ whole genome shotgun (WGS) entry which is preliminary data.</text>
</comment>